<feature type="transmembrane region" description="Helical" evidence="8">
    <location>
        <begin position="31"/>
        <end position="58"/>
    </location>
</feature>
<organism evidence="10 11">
    <name type="scientific">Exaiptasia diaphana</name>
    <name type="common">Tropical sea anemone</name>
    <name type="synonym">Aiptasia pulchella</name>
    <dbReference type="NCBI Taxonomy" id="2652724"/>
    <lineage>
        <taxon>Eukaryota</taxon>
        <taxon>Metazoa</taxon>
        <taxon>Cnidaria</taxon>
        <taxon>Anthozoa</taxon>
        <taxon>Hexacorallia</taxon>
        <taxon>Actiniaria</taxon>
        <taxon>Aiptasiidae</taxon>
        <taxon>Exaiptasia</taxon>
    </lineage>
</organism>
<dbReference type="GO" id="GO:0005886">
    <property type="term" value="C:plasma membrane"/>
    <property type="evidence" value="ECO:0007669"/>
    <property type="project" value="TreeGrafter"/>
</dbReference>
<keyword evidence="6" id="KW-0675">Receptor</keyword>
<dbReference type="OMA" id="NCNTIPC"/>
<dbReference type="EnsemblMetazoa" id="XM_021037966.1">
    <property type="protein sequence ID" value="XP_020893625.1"/>
    <property type="gene ID" value="LOC110232752"/>
</dbReference>
<dbReference type="GeneID" id="110232752"/>
<feature type="transmembrane region" description="Helical" evidence="8">
    <location>
        <begin position="146"/>
        <end position="168"/>
    </location>
</feature>
<keyword evidence="2 8" id="KW-0812">Transmembrane</keyword>
<dbReference type="InterPro" id="IPR000276">
    <property type="entry name" value="GPCR_Rhodpsn"/>
</dbReference>
<dbReference type="OrthoDB" id="2132067at2759"/>
<dbReference type="RefSeq" id="XP_020893625.1">
    <property type="nucleotide sequence ID" value="XM_021037966.1"/>
</dbReference>
<dbReference type="PROSITE" id="PS50262">
    <property type="entry name" value="G_PROTEIN_RECEP_F1_2"/>
    <property type="match status" value="1"/>
</dbReference>
<protein>
    <recommendedName>
        <fullName evidence="9">G-protein coupled receptors family 1 profile domain-containing protein</fullName>
    </recommendedName>
</protein>
<dbReference type="KEGG" id="epa:110232752"/>
<evidence type="ECO:0000256" key="6">
    <source>
        <dbReference type="ARBA" id="ARBA00023170"/>
    </source>
</evidence>
<dbReference type="PANTHER" id="PTHR45695">
    <property type="entry name" value="LEUCOKININ RECEPTOR-RELATED"/>
    <property type="match status" value="1"/>
</dbReference>
<evidence type="ECO:0000256" key="5">
    <source>
        <dbReference type="ARBA" id="ARBA00023136"/>
    </source>
</evidence>
<keyword evidence="4" id="KW-0297">G-protein coupled receptor</keyword>
<dbReference type="PANTHER" id="PTHR45695:SF9">
    <property type="entry name" value="LEUCOKININ RECEPTOR"/>
    <property type="match status" value="1"/>
</dbReference>
<dbReference type="Pfam" id="PF00001">
    <property type="entry name" value="7tm_1"/>
    <property type="match status" value="1"/>
</dbReference>
<name>A0A913WSY2_EXADI</name>
<reference evidence="10" key="1">
    <citation type="submission" date="2022-11" db="UniProtKB">
        <authorList>
            <consortium name="EnsemblMetazoa"/>
        </authorList>
    </citation>
    <scope>IDENTIFICATION</scope>
</reference>
<dbReference type="Gene3D" id="1.20.1070.10">
    <property type="entry name" value="Rhodopsin 7-helix transmembrane proteins"/>
    <property type="match status" value="1"/>
</dbReference>
<evidence type="ECO:0000259" key="9">
    <source>
        <dbReference type="PROSITE" id="PS50262"/>
    </source>
</evidence>
<evidence type="ECO:0000313" key="10">
    <source>
        <dbReference type="EnsemblMetazoa" id="XP_020893625.1"/>
    </source>
</evidence>
<proteinExistence type="predicted"/>
<dbReference type="PRINTS" id="PR00237">
    <property type="entry name" value="GPCRRHODOPSN"/>
</dbReference>
<evidence type="ECO:0000256" key="1">
    <source>
        <dbReference type="ARBA" id="ARBA00004141"/>
    </source>
</evidence>
<evidence type="ECO:0000256" key="7">
    <source>
        <dbReference type="ARBA" id="ARBA00023224"/>
    </source>
</evidence>
<keyword evidence="11" id="KW-1185">Reference proteome</keyword>
<feature type="transmembrane region" description="Helical" evidence="8">
    <location>
        <begin position="89"/>
        <end position="111"/>
    </location>
</feature>
<evidence type="ECO:0000256" key="3">
    <source>
        <dbReference type="ARBA" id="ARBA00022989"/>
    </source>
</evidence>
<evidence type="ECO:0000256" key="4">
    <source>
        <dbReference type="ARBA" id="ARBA00023040"/>
    </source>
</evidence>
<keyword evidence="3 8" id="KW-1133">Transmembrane helix</keyword>
<keyword evidence="5 8" id="KW-0472">Membrane</keyword>
<keyword evidence="7" id="KW-0807">Transducer</keyword>
<feature type="domain" description="G-protein coupled receptors family 1 profile" evidence="9">
    <location>
        <begin position="48"/>
        <end position="197"/>
    </location>
</feature>
<dbReference type="SUPFAM" id="SSF81321">
    <property type="entry name" value="Family A G protein-coupled receptor-like"/>
    <property type="match status" value="1"/>
</dbReference>
<sequence length="197" mass="21807">MNNTTVNATQTPSVNPNNCNTIPCLFTTAELVVIAICSFAVILVAIVANTCTGIVLIASKNLRNISSISIISLTLADLLLSIFVAPFLIISVFFVNVWVFGAVMCKLYVFIQRVAVSAILLNLLVVSLERFLAVCFPFFLRMRQKLFLYAIILVWIVAVAMSTPDLFYMRLFMLKDGGEGCFSEQSVQSALFQSFHE</sequence>
<evidence type="ECO:0000256" key="8">
    <source>
        <dbReference type="SAM" id="Phobius"/>
    </source>
</evidence>
<dbReference type="GO" id="GO:0004930">
    <property type="term" value="F:G protein-coupled receptor activity"/>
    <property type="evidence" value="ECO:0007669"/>
    <property type="project" value="UniProtKB-KW"/>
</dbReference>
<comment type="subcellular location">
    <subcellularLocation>
        <location evidence="1">Membrane</location>
        <topology evidence="1">Multi-pass membrane protein</topology>
    </subcellularLocation>
</comment>
<evidence type="ECO:0000256" key="2">
    <source>
        <dbReference type="ARBA" id="ARBA00022692"/>
    </source>
</evidence>
<dbReference type="AlphaFoldDB" id="A0A913WSY2"/>
<dbReference type="InterPro" id="IPR017452">
    <property type="entry name" value="GPCR_Rhodpsn_7TM"/>
</dbReference>
<dbReference type="Proteomes" id="UP000887567">
    <property type="component" value="Unplaced"/>
</dbReference>
<feature type="transmembrane region" description="Helical" evidence="8">
    <location>
        <begin position="118"/>
        <end position="140"/>
    </location>
</feature>
<accession>A0A913WSY2</accession>
<evidence type="ECO:0000313" key="11">
    <source>
        <dbReference type="Proteomes" id="UP000887567"/>
    </source>
</evidence>